<dbReference type="Proteomes" id="UP000001396">
    <property type="component" value="Unassembled WGS sequence"/>
</dbReference>
<evidence type="ECO:0000259" key="2">
    <source>
        <dbReference type="PROSITE" id="PS50076"/>
    </source>
</evidence>
<reference evidence="3 4" key="1">
    <citation type="journal article" date="2011" name="Genome Res.">
        <title>Phylogeny-wide analysis of social amoeba genomes highlights ancient origins for complex intercellular communication.</title>
        <authorList>
            <person name="Heidel A.J."/>
            <person name="Lawal H.M."/>
            <person name="Felder M."/>
            <person name="Schilde C."/>
            <person name="Helps N.R."/>
            <person name="Tunggal B."/>
            <person name="Rivero F."/>
            <person name="John U."/>
            <person name="Schleicher M."/>
            <person name="Eichinger L."/>
            <person name="Platzer M."/>
            <person name="Noegel A.A."/>
            <person name="Schaap P."/>
            <person name="Gloeckner G."/>
        </authorList>
    </citation>
    <scope>NUCLEOTIDE SEQUENCE [LARGE SCALE GENOMIC DNA]</scope>
    <source>
        <strain evidence="4">ATCC 26659 / Pp 5 / PN500</strain>
    </source>
</reference>
<dbReference type="CDD" id="cd06257">
    <property type="entry name" value="DnaJ"/>
    <property type="match status" value="1"/>
</dbReference>
<dbReference type="InterPro" id="IPR036869">
    <property type="entry name" value="J_dom_sf"/>
</dbReference>
<dbReference type="OMA" id="PIACRTH"/>
<dbReference type="PANTHER" id="PTHR32134:SF169">
    <property type="entry name" value="FNIP REPEAT-CONTAINING PROTEIN-RELATED"/>
    <property type="match status" value="1"/>
</dbReference>
<feature type="chain" id="PRO_5003041178" description="J domain-containing protein" evidence="1">
    <location>
        <begin position="25"/>
        <end position="767"/>
    </location>
</feature>
<dbReference type="InterPro" id="IPR018253">
    <property type="entry name" value="DnaJ_domain_CS"/>
</dbReference>
<name>D3AZC9_HETP5</name>
<dbReference type="RefSeq" id="XP_020437620.1">
    <property type="nucleotide sequence ID" value="XM_020572477.1"/>
</dbReference>
<gene>
    <name evidence="3" type="ORF">PPL_01469</name>
</gene>
<dbReference type="PROSITE" id="PS50076">
    <property type="entry name" value="DNAJ_2"/>
    <property type="match status" value="1"/>
</dbReference>
<keyword evidence="1" id="KW-0732">Signal</keyword>
<dbReference type="PANTHER" id="PTHR32134">
    <property type="entry name" value="FNIP REPEAT-CONTAINING PROTEIN"/>
    <property type="match status" value="1"/>
</dbReference>
<evidence type="ECO:0000313" key="3">
    <source>
        <dbReference type="EMBL" id="EFA85512.1"/>
    </source>
</evidence>
<dbReference type="Pfam" id="PF05725">
    <property type="entry name" value="FNIP"/>
    <property type="match status" value="7"/>
</dbReference>
<dbReference type="SMART" id="SM00271">
    <property type="entry name" value="DnaJ"/>
    <property type="match status" value="1"/>
</dbReference>
<dbReference type="SUPFAM" id="SSF52058">
    <property type="entry name" value="L domain-like"/>
    <property type="match status" value="1"/>
</dbReference>
<dbReference type="InterPro" id="IPR032675">
    <property type="entry name" value="LRR_dom_sf"/>
</dbReference>
<proteinExistence type="predicted"/>
<protein>
    <recommendedName>
        <fullName evidence="2">J domain-containing protein</fullName>
    </recommendedName>
</protein>
<dbReference type="Gene3D" id="3.80.10.10">
    <property type="entry name" value="Ribonuclease Inhibitor"/>
    <property type="match status" value="1"/>
</dbReference>
<feature type="domain" description="J" evidence="2">
    <location>
        <begin position="41"/>
        <end position="104"/>
    </location>
</feature>
<dbReference type="InParanoid" id="D3AZC9"/>
<dbReference type="EMBL" id="ADBJ01000007">
    <property type="protein sequence ID" value="EFA85512.1"/>
    <property type="molecule type" value="Genomic_DNA"/>
</dbReference>
<dbReference type="Gene3D" id="1.10.287.110">
    <property type="entry name" value="DnaJ domain"/>
    <property type="match status" value="1"/>
</dbReference>
<dbReference type="GeneID" id="31356997"/>
<comment type="caution">
    <text evidence="3">The sequence shown here is derived from an EMBL/GenBank/DDBJ whole genome shotgun (WGS) entry which is preliminary data.</text>
</comment>
<dbReference type="InterPro" id="IPR001623">
    <property type="entry name" value="DnaJ_domain"/>
</dbReference>
<dbReference type="STRING" id="670386.D3AZC9"/>
<keyword evidence="4" id="KW-1185">Reference proteome</keyword>
<feature type="signal peptide" evidence="1">
    <location>
        <begin position="1"/>
        <end position="24"/>
    </location>
</feature>
<sequence length="767" mass="87934">MLTIKLISVLLLITLIYNIDVCQGRTSSYYSILNDISAGVNYYSLLGVNNDASERDIKKAFRKLSLEHHPDKNNGVSSDIYVQLTHVYQILSDKETREEYDDLLVNGIPAYERYYGRYAYHYTGVSHDIRYVLAGLVGVITVVKYLYQLSRHKRMTLLAKRTARYQKALQESSETGDTAPEVHVQGAEKPTWQSLVVFDTNLNLYNIDYVLKYFSLKFLHQNLQRFLQPKSKTHFLLNSEYQGDRALSEFIPQGITHVTVNYDYEFISHPTYNTFPAGITHIQFLNATPVEFTEDMLPSSIRHLALNDIFYQNIRQPGLIPRSLTELSLGIRFNQPLGIDILPPDLESLSFVGSHYDLPILPGYLPNSLTSLILGHSFNQPIYPDSLPPKLKYLHLGANFSQTLFPSSFPSLTHLATWGNSELTFKSLRNLGCLTYLVLECEFNQQFQPGDLPNTLEYLSFGYSIYNQPFGVNVLPPNIRFLQMGTIFDHPIGENVLPVNLEVLIFGKFFNQPLEENVLPPNLEHLEFSDKFNQPLKPNVIPDSLRYLLLDSEYSHDIGESVLANITTLFISGTGTEECTIQLPSSLRHLILGKAFNKKIKFGKYPDGLTHFQMESFVPGLEIPKKITHLDLGYDCSKKRRSNINDLVPESVTHLSIGVVGCPLFPRDLLLRLEKITLWHIGLVERHPIACRTHKLDIRKINHKDIMLLNKENLLGGIIDTSLDEPIKINTESLINEIYPPVEWKDYKENQYWKFNIDYFNLYSQHF</sequence>
<dbReference type="AlphaFoldDB" id="D3AZC9"/>
<organism evidence="3 4">
    <name type="scientific">Heterostelium pallidum (strain ATCC 26659 / Pp 5 / PN500)</name>
    <name type="common">Cellular slime mold</name>
    <name type="synonym">Polysphondylium pallidum</name>
    <dbReference type="NCBI Taxonomy" id="670386"/>
    <lineage>
        <taxon>Eukaryota</taxon>
        <taxon>Amoebozoa</taxon>
        <taxon>Evosea</taxon>
        <taxon>Eumycetozoa</taxon>
        <taxon>Dictyostelia</taxon>
        <taxon>Acytosteliales</taxon>
        <taxon>Acytosteliaceae</taxon>
        <taxon>Heterostelium</taxon>
    </lineage>
</organism>
<dbReference type="PRINTS" id="PR00625">
    <property type="entry name" value="JDOMAIN"/>
</dbReference>
<evidence type="ECO:0000256" key="1">
    <source>
        <dbReference type="SAM" id="SignalP"/>
    </source>
</evidence>
<dbReference type="SUPFAM" id="SSF46565">
    <property type="entry name" value="Chaperone J-domain"/>
    <property type="match status" value="1"/>
</dbReference>
<dbReference type="InterPro" id="IPR008615">
    <property type="entry name" value="FNIP"/>
</dbReference>
<evidence type="ECO:0000313" key="4">
    <source>
        <dbReference type="Proteomes" id="UP000001396"/>
    </source>
</evidence>
<dbReference type="PROSITE" id="PS00636">
    <property type="entry name" value="DNAJ_1"/>
    <property type="match status" value="1"/>
</dbReference>
<accession>D3AZC9</accession>
<dbReference type="InterPro" id="IPR051251">
    <property type="entry name" value="STK_FNIP-Repeat"/>
</dbReference>
<dbReference type="Pfam" id="PF00226">
    <property type="entry name" value="DnaJ"/>
    <property type="match status" value="1"/>
</dbReference>